<dbReference type="GO" id="GO:0003677">
    <property type="term" value="F:DNA binding"/>
    <property type="evidence" value="ECO:0007669"/>
    <property type="project" value="InterPro"/>
</dbReference>
<reference evidence="2" key="1">
    <citation type="submission" date="2016-10" db="EMBL/GenBank/DDBJ databases">
        <authorList>
            <person name="Varghese N."/>
            <person name="Submissions S."/>
        </authorList>
    </citation>
    <scope>NUCLEOTIDE SEQUENCE [LARGE SCALE GENOMIC DNA]</scope>
    <source>
        <strain evidence="2">Gh-67</strain>
    </source>
</reference>
<dbReference type="GO" id="GO:0004803">
    <property type="term" value="F:transposase activity"/>
    <property type="evidence" value="ECO:0007669"/>
    <property type="project" value="InterPro"/>
</dbReference>
<evidence type="ECO:0008006" key="3">
    <source>
        <dbReference type="Google" id="ProtNLM"/>
    </source>
</evidence>
<dbReference type="AlphaFoldDB" id="A0A1G8LNH6"/>
<organism evidence="1 2">
    <name type="scientific">Mucilaginibacter gossypii</name>
    <dbReference type="NCBI Taxonomy" id="551996"/>
    <lineage>
        <taxon>Bacteria</taxon>
        <taxon>Pseudomonadati</taxon>
        <taxon>Bacteroidota</taxon>
        <taxon>Sphingobacteriia</taxon>
        <taxon>Sphingobacteriales</taxon>
        <taxon>Sphingobacteriaceae</taxon>
        <taxon>Mucilaginibacter</taxon>
    </lineage>
</organism>
<proteinExistence type="predicted"/>
<gene>
    <name evidence="1" type="ORF">SAMN05192573_1246</name>
</gene>
<sequence>MGYCFLTSLIKINWEANKFGVQKDNVASVLRGYKSSVKKYANDNNIDFAWQPRYYDRVIRNDREYNNIKQYIHNNPNNWFTERDRFENLYI</sequence>
<dbReference type="GO" id="GO:0006313">
    <property type="term" value="P:DNA transposition"/>
    <property type="evidence" value="ECO:0007669"/>
    <property type="project" value="InterPro"/>
</dbReference>
<dbReference type="InterPro" id="IPR036515">
    <property type="entry name" value="Transposase_17_sf"/>
</dbReference>
<accession>A0A1G8LNH6</accession>
<evidence type="ECO:0000313" key="1">
    <source>
        <dbReference type="EMBL" id="SDI57165.1"/>
    </source>
</evidence>
<dbReference type="Gene3D" id="3.30.70.1290">
    <property type="entry name" value="Transposase IS200-like"/>
    <property type="match status" value="1"/>
</dbReference>
<dbReference type="STRING" id="551996.SAMN05192573_1246"/>
<dbReference type="Proteomes" id="UP000199705">
    <property type="component" value="Unassembled WGS sequence"/>
</dbReference>
<protein>
    <recommendedName>
        <fullName evidence="3">Transposase IS200-like domain-containing protein</fullName>
    </recommendedName>
</protein>
<name>A0A1G8LNH6_9SPHI</name>
<evidence type="ECO:0000313" key="2">
    <source>
        <dbReference type="Proteomes" id="UP000199705"/>
    </source>
</evidence>
<dbReference type="SUPFAM" id="SSF143422">
    <property type="entry name" value="Transposase IS200-like"/>
    <property type="match status" value="1"/>
</dbReference>
<keyword evidence="2" id="KW-1185">Reference proteome</keyword>
<dbReference type="EMBL" id="FNCG01000024">
    <property type="protein sequence ID" value="SDI57165.1"/>
    <property type="molecule type" value="Genomic_DNA"/>
</dbReference>